<dbReference type="EMBL" id="LOYH01000083">
    <property type="protein sequence ID" value="KVK77379.1"/>
    <property type="molecule type" value="Genomic_DNA"/>
</dbReference>
<dbReference type="Proteomes" id="UP000250416">
    <property type="component" value="Unassembled WGS sequence"/>
</dbReference>
<sequence length="106" mass="11864">MNGFEARLKRERSRLGLNQTELATLGGVQQHAQYQYEKGLRRPNADYLSAIATAGVDILYVLTGVEGARLEDPNEQRIISGFRALDARKREALLAFIEAFAEPFNP</sequence>
<evidence type="ECO:0000259" key="1">
    <source>
        <dbReference type="PROSITE" id="PS50943"/>
    </source>
</evidence>
<dbReference type="Gene3D" id="1.10.260.40">
    <property type="entry name" value="lambda repressor-like DNA-binding domains"/>
    <property type="match status" value="1"/>
</dbReference>
<dbReference type="RefSeq" id="WP_059620964.1">
    <property type="nucleotide sequence ID" value="NZ_CADEUP010000001.1"/>
</dbReference>
<reference evidence="3 5" key="2">
    <citation type="submission" date="2018-06" db="EMBL/GenBank/DDBJ databases">
        <authorList>
            <consortium name="Pathogen Informatics"/>
            <person name="Doyle S."/>
        </authorList>
    </citation>
    <scope>NUCLEOTIDE SEQUENCE [LARGE SCALE GENOMIC DNA]</scope>
    <source>
        <strain evidence="3 5">NCTC10661</strain>
    </source>
</reference>
<dbReference type="InterPro" id="IPR010982">
    <property type="entry name" value="Lambda_DNA-bd_dom_sf"/>
</dbReference>
<accession>A0A103KQ03</accession>
<organism evidence="2 4">
    <name type="scientific">Burkholderia cepacia</name>
    <name type="common">Pseudomonas cepacia</name>
    <dbReference type="NCBI Taxonomy" id="292"/>
    <lineage>
        <taxon>Bacteria</taxon>
        <taxon>Pseudomonadati</taxon>
        <taxon>Pseudomonadota</taxon>
        <taxon>Betaproteobacteria</taxon>
        <taxon>Burkholderiales</taxon>
        <taxon>Burkholderiaceae</taxon>
        <taxon>Burkholderia</taxon>
        <taxon>Burkholderia cepacia complex</taxon>
    </lineage>
</organism>
<dbReference type="CDD" id="cd00093">
    <property type="entry name" value="HTH_XRE"/>
    <property type="match status" value="1"/>
</dbReference>
<evidence type="ECO:0000313" key="5">
    <source>
        <dbReference type="Proteomes" id="UP000250416"/>
    </source>
</evidence>
<dbReference type="AlphaFoldDB" id="A0A103KQ03"/>
<dbReference type="Proteomes" id="UP000069001">
    <property type="component" value="Unassembled WGS sequence"/>
</dbReference>
<evidence type="ECO:0000313" key="2">
    <source>
        <dbReference type="EMBL" id="KVK77379.1"/>
    </source>
</evidence>
<feature type="domain" description="HTH cro/C1-type" evidence="1">
    <location>
        <begin position="8"/>
        <end position="61"/>
    </location>
</feature>
<name>A0A103KQ03_BURCE</name>
<reference evidence="2 4" key="1">
    <citation type="submission" date="2015-11" db="EMBL/GenBank/DDBJ databases">
        <title>Expanding the genomic diversity of Burkholderia species for the development of highly accurate diagnostics.</title>
        <authorList>
            <person name="Sahl J."/>
            <person name="Keim P."/>
            <person name="Wagner D."/>
        </authorList>
    </citation>
    <scope>NUCLEOTIDE SEQUENCE [LARGE SCALE GENOMIC DNA]</scope>
    <source>
        <strain evidence="2 4">MSMB1302</strain>
    </source>
</reference>
<dbReference type="Pfam" id="PF01381">
    <property type="entry name" value="HTH_3"/>
    <property type="match status" value="1"/>
</dbReference>
<dbReference type="PROSITE" id="PS50943">
    <property type="entry name" value="HTH_CROC1"/>
    <property type="match status" value="1"/>
</dbReference>
<proteinExistence type="predicted"/>
<dbReference type="InterPro" id="IPR001387">
    <property type="entry name" value="Cro/C1-type_HTH"/>
</dbReference>
<dbReference type="SUPFAM" id="SSF47413">
    <property type="entry name" value="lambda repressor-like DNA-binding domains"/>
    <property type="match status" value="1"/>
</dbReference>
<evidence type="ECO:0000313" key="3">
    <source>
        <dbReference type="EMBL" id="SQA54765.1"/>
    </source>
</evidence>
<dbReference type="EMBL" id="UARD01000034">
    <property type="protein sequence ID" value="SQA54765.1"/>
    <property type="molecule type" value="Genomic_DNA"/>
</dbReference>
<accession>A0A1I0IPR1</accession>
<dbReference type="GO" id="GO:0003677">
    <property type="term" value="F:DNA binding"/>
    <property type="evidence" value="ECO:0007669"/>
    <property type="project" value="InterPro"/>
</dbReference>
<dbReference type="SMART" id="SM00530">
    <property type="entry name" value="HTH_XRE"/>
    <property type="match status" value="1"/>
</dbReference>
<protein>
    <submittedName>
        <fullName evidence="2">XRE family transcriptional regulator</fullName>
    </submittedName>
</protein>
<comment type="caution">
    <text evidence="2">The sequence shown here is derived from an EMBL/GenBank/DDBJ whole genome shotgun (WGS) entry which is preliminary data.</text>
</comment>
<evidence type="ECO:0000313" key="4">
    <source>
        <dbReference type="Proteomes" id="UP000069001"/>
    </source>
</evidence>
<gene>
    <name evidence="3" type="ORF">NCTC10661_05458</name>
    <name evidence="2" type="ORF">WS90_22510</name>
</gene>